<evidence type="ECO:0000256" key="3">
    <source>
        <dbReference type="ARBA" id="ARBA00023267"/>
    </source>
</evidence>
<protein>
    <recommendedName>
        <fullName evidence="2 4">Biotin carboxyl carrier protein of acetyl-CoA carboxylase</fullName>
    </recommendedName>
</protein>
<dbReference type="SUPFAM" id="SSF51230">
    <property type="entry name" value="Single hybrid motif"/>
    <property type="match status" value="1"/>
</dbReference>
<proteinExistence type="predicted"/>
<dbReference type="PRINTS" id="PR01071">
    <property type="entry name" value="ACOABIOTINCC"/>
</dbReference>
<evidence type="ECO:0000259" key="6">
    <source>
        <dbReference type="PROSITE" id="PS50968"/>
    </source>
</evidence>
<dbReference type="PANTHER" id="PTHR45266:SF3">
    <property type="entry name" value="OXALOACETATE DECARBOXYLASE ALPHA CHAIN"/>
    <property type="match status" value="1"/>
</dbReference>
<comment type="caution">
    <text evidence="7">The sequence shown here is derived from an EMBL/GenBank/DDBJ whole genome shotgun (WGS) entry which is preliminary data.</text>
</comment>
<dbReference type="GO" id="GO:0009317">
    <property type="term" value="C:acetyl-CoA carboxylase complex"/>
    <property type="evidence" value="ECO:0007669"/>
    <property type="project" value="InterPro"/>
</dbReference>
<keyword evidence="4" id="KW-0275">Fatty acid biosynthesis</keyword>
<dbReference type="GO" id="GO:0003989">
    <property type="term" value="F:acetyl-CoA carboxylase activity"/>
    <property type="evidence" value="ECO:0007669"/>
    <property type="project" value="InterPro"/>
</dbReference>
<dbReference type="InterPro" id="IPR011053">
    <property type="entry name" value="Single_hybrid_motif"/>
</dbReference>
<dbReference type="RefSeq" id="WP_113288185.1">
    <property type="nucleotide sequence ID" value="NZ_QNTQ01000004.1"/>
</dbReference>
<keyword evidence="3 4" id="KW-0092">Biotin</keyword>
<feature type="region of interest" description="Disordered" evidence="5">
    <location>
        <begin position="57"/>
        <end position="84"/>
    </location>
</feature>
<comment type="pathway">
    <text evidence="4">Lipid metabolism; fatty acid biosynthesis.</text>
</comment>
<dbReference type="GO" id="GO:0006633">
    <property type="term" value="P:fatty acid biosynthetic process"/>
    <property type="evidence" value="ECO:0007669"/>
    <property type="project" value="UniProtKB-UniPathway"/>
</dbReference>
<dbReference type="EMBL" id="QNTQ01000004">
    <property type="protein sequence ID" value="RBI86635.1"/>
    <property type="molecule type" value="Genomic_DNA"/>
</dbReference>
<gene>
    <name evidence="7" type="primary">accB</name>
    <name evidence="7" type="ORF">DRV85_04175</name>
</gene>
<feature type="domain" description="Lipoyl-binding" evidence="6">
    <location>
        <begin position="88"/>
        <end position="166"/>
    </location>
</feature>
<evidence type="ECO:0000313" key="8">
    <source>
        <dbReference type="Proteomes" id="UP000253370"/>
    </source>
</evidence>
<organism evidence="7 8">
    <name type="scientific">Rhodosalinus halophilus</name>
    <dbReference type="NCBI Taxonomy" id="2259333"/>
    <lineage>
        <taxon>Bacteria</taxon>
        <taxon>Pseudomonadati</taxon>
        <taxon>Pseudomonadota</taxon>
        <taxon>Alphaproteobacteria</taxon>
        <taxon>Rhodobacterales</taxon>
        <taxon>Paracoccaceae</taxon>
        <taxon>Rhodosalinus</taxon>
    </lineage>
</organism>
<evidence type="ECO:0000256" key="5">
    <source>
        <dbReference type="SAM" id="MobiDB-lite"/>
    </source>
</evidence>
<dbReference type="Gene3D" id="2.40.50.100">
    <property type="match status" value="1"/>
</dbReference>
<dbReference type="InterPro" id="IPR001249">
    <property type="entry name" value="AcCoA_biotinCC"/>
</dbReference>
<reference evidence="7 8" key="1">
    <citation type="submission" date="2018-07" db="EMBL/GenBank/DDBJ databases">
        <title>Rhodosalinus sp. strain E84T genomic sequence and assembly.</title>
        <authorList>
            <person name="Liu Z.-W."/>
            <person name="Lu D.-C."/>
        </authorList>
    </citation>
    <scope>NUCLEOTIDE SEQUENCE [LARGE SCALE GENOMIC DNA]</scope>
    <source>
        <strain evidence="7 8">E84</strain>
    </source>
</reference>
<sequence>MGLKTSDIEALIRIFDESDWEEMHLEIGGEEVFLSKDPAARGPAAVATAASPQAAAMPAAPAAAGHAPAPPAHEEGGAPAHAGASAHEGWVAVTATNLGTFYKAPEPGAPPYVSVGDRVAPETEVCLIEVMKLFTTIRAGVAGTVREVCVEDAQMVEYGQTLMWIEPD</sequence>
<evidence type="ECO:0000256" key="1">
    <source>
        <dbReference type="ARBA" id="ARBA00003761"/>
    </source>
</evidence>
<accession>A0A365UD52</accession>
<dbReference type="AlphaFoldDB" id="A0A365UD52"/>
<keyword evidence="4" id="KW-0444">Lipid biosynthesis</keyword>
<keyword evidence="4" id="KW-0443">Lipid metabolism</keyword>
<dbReference type="NCBIfam" id="TIGR00531">
    <property type="entry name" value="BCCP"/>
    <property type="match status" value="1"/>
</dbReference>
<comment type="function">
    <text evidence="1 4">This protein is a component of the acetyl coenzyme A carboxylase complex; first, biotin carboxylase catalyzes the carboxylation of the carrier protein and then the transcarboxylase transfers the carboxyl group to form malonyl-CoA.</text>
</comment>
<dbReference type="InterPro" id="IPR050709">
    <property type="entry name" value="Biotin_Carboxyl_Carrier/Decarb"/>
</dbReference>
<dbReference type="InterPro" id="IPR000089">
    <property type="entry name" value="Biotin_lipoyl"/>
</dbReference>
<dbReference type="Proteomes" id="UP000253370">
    <property type="component" value="Unassembled WGS sequence"/>
</dbReference>
<dbReference type="CDD" id="cd06850">
    <property type="entry name" value="biotinyl_domain"/>
    <property type="match status" value="1"/>
</dbReference>
<evidence type="ECO:0000256" key="4">
    <source>
        <dbReference type="RuleBase" id="RU364072"/>
    </source>
</evidence>
<dbReference type="PANTHER" id="PTHR45266">
    <property type="entry name" value="OXALOACETATE DECARBOXYLASE ALPHA CHAIN"/>
    <property type="match status" value="1"/>
</dbReference>
<dbReference type="OrthoDB" id="9811735at2"/>
<keyword evidence="8" id="KW-1185">Reference proteome</keyword>
<feature type="compositionally biased region" description="Low complexity" evidence="5">
    <location>
        <begin position="57"/>
        <end position="67"/>
    </location>
</feature>
<name>A0A365UD52_9RHOB</name>
<evidence type="ECO:0000313" key="7">
    <source>
        <dbReference type="EMBL" id="RBI86635.1"/>
    </source>
</evidence>
<dbReference type="PROSITE" id="PS50968">
    <property type="entry name" value="BIOTINYL_LIPOYL"/>
    <property type="match status" value="1"/>
</dbReference>
<keyword evidence="4" id="KW-0276">Fatty acid metabolism</keyword>
<dbReference type="Pfam" id="PF00364">
    <property type="entry name" value="Biotin_lipoyl"/>
    <property type="match status" value="1"/>
</dbReference>
<dbReference type="UniPathway" id="UPA00094"/>
<evidence type="ECO:0000256" key="2">
    <source>
        <dbReference type="ARBA" id="ARBA00017562"/>
    </source>
</evidence>